<dbReference type="InterPro" id="IPR029069">
    <property type="entry name" value="HotDog_dom_sf"/>
</dbReference>
<evidence type="ECO:0000313" key="3">
    <source>
        <dbReference type="Proteomes" id="UP001143486"/>
    </source>
</evidence>
<dbReference type="EMBL" id="BSFE01000003">
    <property type="protein sequence ID" value="GLK52097.1"/>
    <property type="molecule type" value="Genomic_DNA"/>
</dbReference>
<accession>A0A9W6IKR6</accession>
<dbReference type="RefSeq" id="WP_271186461.1">
    <property type="nucleotide sequence ID" value="NZ_BSFE01000003.1"/>
</dbReference>
<protein>
    <submittedName>
        <fullName evidence="2">Thioesterase</fullName>
    </submittedName>
</protein>
<dbReference type="SUPFAM" id="SSF54637">
    <property type="entry name" value="Thioesterase/thiol ester dehydrase-isomerase"/>
    <property type="match status" value="1"/>
</dbReference>
<dbReference type="InterPro" id="IPR049449">
    <property type="entry name" value="TesB_ACOT8-like_N"/>
</dbReference>
<gene>
    <name evidence="2" type="ORF">GCM10017621_16050</name>
</gene>
<evidence type="ECO:0000313" key="2">
    <source>
        <dbReference type="EMBL" id="GLK52097.1"/>
    </source>
</evidence>
<keyword evidence="3" id="KW-1185">Reference proteome</keyword>
<organism evidence="2 3">
    <name type="scientific">Maricaulis virginensis</name>
    <dbReference type="NCBI Taxonomy" id="144022"/>
    <lineage>
        <taxon>Bacteria</taxon>
        <taxon>Pseudomonadati</taxon>
        <taxon>Pseudomonadota</taxon>
        <taxon>Alphaproteobacteria</taxon>
        <taxon>Maricaulales</taxon>
        <taxon>Maricaulaceae</taxon>
        <taxon>Maricaulis</taxon>
    </lineage>
</organism>
<dbReference type="PANTHER" id="PTHR43240:SF3">
    <property type="entry name" value="THIOESTERASE DOMAIN-CONTAINING PROTEIN"/>
    <property type="match status" value="1"/>
</dbReference>
<proteinExistence type="predicted"/>
<dbReference type="AlphaFoldDB" id="A0A9W6IKR6"/>
<evidence type="ECO:0000259" key="1">
    <source>
        <dbReference type="Pfam" id="PF13622"/>
    </source>
</evidence>
<dbReference type="CDD" id="cd03443">
    <property type="entry name" value="PaaI_thioesterase"/>
    <property type="match status" value="1"/>
</dbReference>
<sequence>MSRALLDTLMTAPYVARFGVRLEVKGTELTGVLPFDNDLVGNPLIPALHGGAVGAFLEIVASGSLLLSQPLQKLPKPIDVAIDYLRPARAQDVYARAIVARSGRRVANVRAEAWQGRTDAPVATLHGHFLITPESSDPAPVQR</sequence>
<reference evidence="2" key="1">
    <citation type="journal article" date="2014" name="Int. J. Syst. Evol. Microbiol.">
        <title>Complete genome sequence of Corynebacterium casei LMG S-19264T (=DSM 44701T), isolated from a smear-ripened cheese.</title>
        <authorList>
            <consortium name="US DOE Joint Genome Institute (JGI-PGF)"/>
            <person name="Walter F."/>
            <person name="Albersmeier A."/>
            <person name="Kalinowski J."/>
            <person name="Ruckert C."/>
        </authorList>
    </citation>
    <scope>NUCLEOTIDE SEQUENCE</scope>
    <source>
        <strain evidence="2">VKM B-1513</strain>
    </source>
</reference>
<dbReference type="Proteomes" id="UP001143486">
    <property type="component" value="Unassembled WGS sequence"/>
</dbReference>
<feature type="domain" description="Acyl-CoA thioesterase-like N-terminal HotDog" evidence="1">
    <location>
        <begin position="47"/>
        <end position="125"/>
    </location>
</feature>
<reference evidence="2" key="2">
    <citation type="submission" date="2023-01" db="EMBL/GenBank/DDBJ databases">
        <authorList>
            <person name="Sun Q."/>
            <person name="Evtushenko L."/>
        </authorList>
    </citation>
    <scope>NUCLEOTIDE SEQUENCE</scope>
    <source>
        <strain evidence="2">VKM B-1513</strain>
    </source>
</reference>
<dbReference type="Pfam" id="PF13622">
    <property type="entry name" value="4HBT_3"/>
    <property type="match status" value="1"/>
</dbReference>
<comment type="caution">
    <text evidence="2">The sequence shown here is derived from an EMBL/GenBank/DDBJ whole genome shotgun (WGS) entry which is preliminary data.</text>
</comment>
<dbReference type="Gene3D" id="3.10.129.10">
    <property type="entry name" value="Hotdog Thioesterase"/>
    <property type="match status" value="1"/>
</dbReference>
<dbReference type="PANTHER" id="PTHR43240">
    <property type="entry name" value="1,4-DIHYDROXY-2-NAPHTHOYL-COA THIOESTERASE 1"/>
    <property type="match status" value="1"/>
</dbReference>
<name>A0A9W6IKR6_9PROT</name>